<accession>A0ABQ8S3F4</accession>
<evidence type="ECO:0000313" key="3">
    <source>
        <dbReference type="Proteomes" id="UP001148838"/>
    </source>
</evidence>
<keyword evidence="3" id="KW-1185">Reference proteome</keyword>
<dbReference type="Proteomes" id="UP001148838">
    <property type="component" value="Unassembled WGS sequence"/>
</dbReference>
<organism evidence="2 3">
    <name type="scientific">Periplaneta americana</name>
    <name type="common">American cockroach</name>
    <name type="synonym">Blatta americana</name>
    <dbReference type="NCBI Taxonomy" id="6978"/>
    <lineage>
        <taxon>Eukaryota</taxon>
        <taxon>Metazoa</taxon>
        <taxon>Ecdysozoa</taxon>
        <taxon>Arthropoda</taxon>
        <taxon>Hexapoda</taxon>
        <taxon>Insecta</taxon>
        <taxon>Pterygota</taxon>
        <taxon>Neoptera</taxon>
        <taxon>Polyneoptera</taxon>
        <taxon>Dictyoptera</taxon>
        <taxon>Blattodea</taxon>
        <taxon>Blattoidea</taxon>
        <taxon>Blattidae</taxon>
        <taxon>Blattinae</taxon>
        <taxon>Periplaneta</taxon>
    </lineage>
</organism>
<name>A0ABQ8S3F4_PERAM</name>
<evidence type="ECO:0000313" key="2">
    <source>
        <dbReference type="EMBL" id="KAJ4428532.1"/>
    </source>
</evidence>
<reference evidence="2 3" key="1">
    <citation type="journal article" date="2022" name="Allergy">
        <title>Genome assembly and annotation of Periplaneta americana reveal a comprehensive cockroach allergen profile.</title>
        <authorList>
            <person name="Wang L."/>
            <person name="Xiong Q."/>
            <person name="Saelim N."/>
            <person name="Wang L."/>
            <person name="Nong W."/>
            <person name="Wan A.T."/>
            <person name="Shi M."/>
            <person name="Liu X."/>
            <person name="Cao Q."/>
            <person name="Hui J.H.L."/>
            <person name="Sookrung N."/>
            <person name="Leung T.F."/>
            <person name="Tungtrongchitr A."/>
            <person name="Tsui S.K.W."/>
        </authorList>
    </citation>
    <scope>NUCLEOTIDE SEQUENCE [LARGE SCALE GENOMIC DNA]</scope>
    <source>
        <strain evidence="2">PWHHKU_190912</strain>
    </source>
</reference>
<sequence>MPGLLKLTGFFEFGKDETTLPPRGYDGSLSILLNEGCDWLLTGEDKISVTSDRVRRASEIAEATECAGDVNVRNLSLNRERFRAIAAIRPNELKKEDNEEGIMRTETAIRTRITKLLEILLDRGEWSRGRNVNNSDAVLRTQEQQRHGSGLQDSTGLCTS</sequence>
<proteinExistence type="predicted"/>
<gene>
    <name evidence="2" type="ORF">ANN_24576</name>
</gene>
<dbReference type="EMBL" id="JAJSOF020000037">
    <property type="protein sequence ID" value="KAJ4428532.1"/>
    <property type="molecule type" value="Genomic_DNA"/>
</dbReference>
<evidence type="ECO:0000256" key="1">
    <source>
        <dbReference type="SAM" id="MobiDB-lite"/>
    </source>
</evidence>
<feature type="region of interest" description="Disordered" evidence="1">
    <location>
        <begin position="137"/>
        <end position="160"/>
    </location>
</feature>
<protein>
    <submittedName>
        <fullName evidence="2">Uncharacterized protein</fullName>
    </submittedName>
</protein>
<feature type="compositionally biased region" description="Polar residues" evidence="1">
    <location>
        <begin position="151"/>
        <end position="160"/>
    </location>
</feature>
<comment type="caution">
    <text evidence="2">The sequence shown here is derived from an EMBL/GenBank/DDBJ whole genome shotgun (WGS) entry which is preliminary data.</text>
</comment>